<evidence type="ECO:0008006" key="3">
    <source>
        <dbReference type="Google" id="ProtNLM"/>
    </source>
</evidence>
<sequence>MGRSKLNGVREFALTQGWLEPDLPLPYDAELAGIFGRNTGVARNCISSLEPFRDLICTSFDAGVQGTTMYGDRDRAVSDPRP</sequence>
<protein>
    <recommendedName>
        <fullName evidence="3">Mobile element protein</fullName>
    </recommendedName>
</protein>
<reference evidence="2" key="1">
    <citation type="submission" date="2017-01" db="EMBL/GenBank/DDBJ databases">
        <title>Genome Analysis of Deinococcus marmoris KOPRI26562.</title>
        <authorList>
            <person name="Kim J.H."/>
            <person name="Oh H.-M."/>
        </authorList>
    </citation>
    <scope>NUCLEOTIDE SEQUENCE [LARGE SCALE GENOMIC DNA]</scope>
    <source>
        <strain evidence="2">PAMC 26633</strain>
    </source>
</reference>
<dbReference type="Proteomes" id="UP000214720">
    <property type="component" value="Unassembled WGS sequence"/>
</dbReference>
<dbReference type="OrthoDB" id="3542865at2"/>
<gene>
    <name evidence="1" type="ORF">BSU04_04990</name>
</gene>
<organism evidence="1 2">
    <name type="scientific">Caballeronia sordidicola</name>
    <name type="common">Burkholderia sordidicola</name>
    <dbReference type="NCBI Taxonomy" id="196367"/>
    <lineage>
        <taxon>Bacteria</taxon>
        <taxon>Pseudomonadati</taxon>
        <taxon>Pseudomonadota</taxon>
        <taxon>Betaproteobacteria</taxon>
        <taxon>Burkholderiales</taxon>
        <taxon>Burkholderiaceae</taxon>
        <taxon>Caballeronia</taxon>
    </lineage>
</organism>
<dbReference type="RefSeq" id="WP_144021121.1">
    <property type="nucleotide sequence ID" value="NZ_MTHB01000031.1"/>
</dbReference>
<proteinExistence type="predicted"/>
<accession>A0A226XA83</accession>
<comment type="caution">
    <text evidence="1">The sequence shown here is derived from an EMBL/GenBank/DDBJ whole genome shotgun (WGS) entry which is preliminary data.</text>
</comment>
<evidence type="ECO:0000313" key="1">
    <source>
        <dbReference type="EMBL" id="OXC79758.1"/>
    </source>
</evidence>
<evidence type="ECO:0000313" key="2">
    <source>
        <dbReference type="Proteomes" id="UP000214720"/>
    </source>
</evidence>
<name>A0A226XA83_CABSO</name>
<dbReference type="EMBL" id="MTHB01000031">
    <property type="protein sequence ID" value="OXC79758.1"/>
    <property type="molecule type" value="Genomic_DNA"/>
</dbReference>
<dbReference type="AlphaFoldDB" id="A0A226XA83"/>